<keyword evidence="4 7" id="KW-0812">Transmembrane</keyword>
<dbReference type="PANTHER" id="PTHR43840">
    <property type="entry name" value="MITOCHONDRIAL METAL TRANSPORTER 1-RELATED"/>
    <property type="match status" value="1"/>
</dbReference>
<dbReference type="Gene3D" id="3.30.70.1350">
    <property type="entry name" value="Cation efflux protein, cytoplasmic domain"/>
    <property type="match status" value="1"/>
</dbReference>
<evidence type="ECO:0000256" key="4">
    <source>
        <dbReference type="ARBA" id="ARBA00022692"/>
    </source>
</evidence>
<evidence type="ECO:0000256" key="6">
    <source>
        <dbReference type="ARBA" id="ARBA00023136"/>
    </source>
</evidence>
<comment type="caution">
    <text evidence="10">The sequence shown here is derived from an EMBL/GenBank/DDBJ whole genome shotgun (WGS) entry which is preliminary data.</text>
</comment>
<sequence length="405" mass="45431">MIQLIIKHTIKNYHQTHDPKVREQYSILGGLLGIICNILLFILKLTIGTITHSMAIVSDAFNNLSDMFTSFISIISAKLSNKPPDKNHPFGHGRFEYLASLTVATIILIVGFSLCETSFHKFFLPITLTTSYLSFLILLFSIGIKLWMYQYNLYISKTIHSSVHKATATDSLNDVIATGVVCISTFLQPYTTLPLDALTGMLLGLLIMYTGFSTAKDIINILLGKAASPQLLQEITDCALSSPYITGIHDIRVHDYGPGRIFASFHAEIPDTTDLSEAHAALDNLEDDLRNQYHMEVNIHMDPLCTNDKIITRVRHTLDQIIQSQFPHYESHHLRITAGMTRLNIICDLYVPPHELEKTPLSTILDTLNKAIKQQNPHYHVYISTVYELPKGPKSKVLSGPFLPS</sequence>
<feature type="domain" description="Cation efflux protein transmembrane" evidence="8">
    <location>
        <begin position="32"/>
        <end position="223"/>
    </location>
</feature>
<accession>A0A134CDE9</accession>
<evidence type="ECO:0000259" key="9">
    <source>
        <dbReference type="Pfam" id="PF16916"/>
    </source>
</evidence>
<dbReference type="Proteomes" id="UP000070160">
    <property type="component" value="Unassembled WGS sequence"/>
</dbReference>
<dbReference type="SUPFAM" id="SSF160240">
    <property type="entry name" value="Cation efflux protein cytoplasmic domain-like"/>
    <property type="match status" value="1"/>
</dbReference>
<dbReference type="PATRIC" id="fig|1588748.3.peg.1501"/>
<comment type="subcellular location">
    <subcellularLocation>
        <location evidence="1">Membrane</location>
        <topology evidence="1">Multi-pass membrane protein</topology>
    </subcellularLocation>
</comment>
<proteinExistence type="inferred from homology"/>
<evidence type="ECO:0000259" key="8">
    <source>
        <dbReference type="Pfam" id="PF01545"/>
    </source>
</evidence>
<dbReference type="InterPro" id="IPR058533">
    <property type="entry name" value="Cation_efflux_TM"/>
</dbReference>
<dbReference type="InterPro" id="IPR002524">
    <property type="entry name" value="Cation_efflux"/>
</dbReference>
<dbReference type="GO" id="GO:0008324">
    <property type="term" value="F:monoatomic cation transmembrane transporter activity"/>
    <property type="evidence" value="ECO:0007669"/>
    <property type="project" value="InterPro"/>
</dbReference>
<dbReference type="RefSeq" id="WP_007391884.1">
    <property type="nucleotide sequence ID" value="NZ_KQ960955.1"/>
</dbReference>
<gene>
    <name evidence="10" type="ORF">HMPREF3182_01550</name>
</gene>
<dbReference type="InterPro" id="IPR036837">
    <property type="entry name" value="Cation_efflux_CTD_sf"/>
</dbReference>
<evidence type="ECO:0000256" key="2">
    <source>
        <dbReference type="ARBA" id="ARBA00008114"/>
    </source>
</evidence>
<comment type="similarity">
    <text evidence="2">Belongs to the cation diffusion facilitator (CDF) transporter (TC 2.A.4) family.</text>
</comment>
<evidence type="ECO:0000256" key="3">
    <source>
        <dbReference type="ARBA" id="ARBA00022448"/>
    </source>
</evidence>
<dbReference type="PANTHER" id="PTHR43840:SF15">
    <property type="entry name" value="MITOCHONDRIAL METAL TRANSPORTER 1-RELATED"/>
    <property type="match status" value="1"/>
</dbReference>
<reference evidence="11" key="1">
    <citation type="submission" date="2016-01" db="EMBL/GenBank/DDBJ databases">
        <authorList>
            <person name="Mitreva M."/>
            <person name="Pepin K.H."/>
            <person name="Mihindukulasuriya K.A."/>
            <person name="Fulton R."/>
            <person name="Fronick C."/>
            <person name="O'Laughlin M."/>
            <person name="Miner T."/>
            <person name="Herter B."/>
            <person name="Rosa B.A."/>
            <person name="Cordes M."/>
            <person name="Tomlinson C."/>
            <person name="Wollam A."/>
            <person name="Palsikar V.B."/>
            <person name="Mardis E.R."/>
            <person name="Wilson R.K."/>
        </authorList>
    </citation>
    <scope>NUCLEOTIDE SEQUENCE [LARGE SCALE GENOMIC DNA]</scope>
    <source>
        <strain evidence="11">KA00182</strain>
    </source>
</reference>
<evidence type="ECO:0000313" key="10">
    <source>
        <dbReference type="EMBL" id="KXB90235.1"/>
    </source>
</evidence>
<dbReference type="InterPro" id="IPR050291">
    <property type="entry name" value="CDF_Transporter"/>
</dbReference>
<name>A0A134CDE9_9FIRM</name>
<feature type="transmembrane region" description="Helical" evidence="7">
    <location>
        <begin position="97"/>
        <end position="115"/>
    </location>
</feature>
<dbReference type="InterPro" id="IPR027469">
    <property type="entry name" value="Cation_efflux_TMD_sf"/>
</dbReference>
<dbReference type="InterPro" id="IPR027470">
    <property type="entry name" value="Cation_efflux_CTD"/>
</dbReference>
<keyword evidence="5 7" id="KW-1133">Transmembrane helix</keyword>
<dbReference type="NCBIfam" id="TIGR01297">
    <property type="entry name" value="CDF"/>
    <property type="match status" value="1"/>
</dbReference>
<dbReference type="GO" id="GO:0016020">
    <property type="term" value="C:membrane"/>
    <property type="evidence" value="ECO:0007669"/>
    <property type="project" value="UniProtKB-SubCell"/>
</dbReference>
<dbReference type="Gene3D" id="1.20.1510.10">
    <property type="entry name" value="Cation efflux protein transmembrane domain"/>
    <property type="match status" value="1"/>
</dbReference>
<dbReference type="STRING" id="1588748.HMPREF3182_01550"/>
<dbReference type="SUPFAM" id="SSF161111">
    <property type="entry name" value="Cation efflux protein transmembrane domain-like"/>
    <property type="match status" value="1"/>
</dbReference>
<evidence type="ECO:0000256" key="5">
    <source>
        <dbReference type="ARBA" id="ARBA00022989"/>
    </source>
</evidence>
<feature type="transmembrane region" description="Helical" evidence="7">
    <location>
        <begin position="25"/>
        <end position="43"/>
    </location>
</feature>
<keyword evidence="3" id="KW-0813">Transport</keyword>
<evidence type="ECO:0000313" key="11">
    <source>
        <dbReference type="Proteomes" id="UP000070160"/>
    </source>
</evidence>
<dbReference type="FunFam" id="1.20.1510.10:FF:000006">
    <property type="entry name" value="Divalent cation efflux transporter"/>
    <property type="match status" value="1"/>
</dbReference>
<feature type="transmembrane region" description="Helical" evidence="7">
    <location>
        <begin position="122"/>
        <end position="144"/>
    </location>
</feature>
<protein>
    <submittedName>
        <fullName evidence="10">Cation diffusion facilitator family transporter</fullName>
    </submittedName>
</protein>
<feature type="domain" description="Cation efflux protein cytoplasmic" evidence="9">
    <location>
        <begin position="229"/>
        <end position="303"/>
    </location>
</feature>
<dbReference type="Pfam" id="PF16916">
    <property type="entry name" value="ZT_dimer"/>
    <property type="match status" value="1"/>
</dbReference>
<dbReference type="AlphaFoldDB" id="A0A134CDE9"/>
<evidence type="ECO:0000256" key="1">
    <source>
        <dbReference type="ARBA" id="ARBA00004141"/>
    </source>
</evidence>
<feature type="transmembrane region" description="Helical" evidence="7">
    <location>
        <begin position="197"/>
        <end position="215"/>
    </location>
</feature>
<evidence type="ECO:0000256" key="7">
    <source>
        <dbReference type="SAM" id="Phobius"/>
    </source>
</evidence>
<dbReference type="EMBL" id="LSDT01000050">
    <property type="protein sequence ID" value="KXB90235.1"/>
    <property type="molecule type" value="Genomic_DNA"/>
</dbReference>
<dbReference type="Pfam" id="PF01545">
    <property type="entry name" value="Cation_efflux"/>
    <property type="match status" value="1"/>
</dbReference>
<keyword evidence="6 7" id="KW-0472">Membrane</keyword>
<organism evidence="10 11">
    <name type="scientific">Megasphaera hutchinsoni</name>
    <dbReference type="NCBI Taxonomy" id="1588748"/>
    <lineage>
        <taxon>Bacteria</taxon>
        <taxon>Bacillati</taxon>
        <taxon>Bacillota</taxon>
        <taxon>Negativicutes</taxon>
        <taxon>Veillonellales</taxon>
        <taxon>Veillonellaceae</taxon>
        <taxon>Megasphaera</taxon>
    </lineage>
</organism>
<keyword evidence="11" id="KW-1185">Reference proteome</keyword>